<reference evidence="1 2" key="1">
    <citation type="submission" date="2018-07" db="EMBL/GenBank/DDBJ databases">
        <title>Genomic Encyclopedia of Type Strains, Phase IV (KMG-IV): sequencing the most valuable type-strain genomes for metagenomic binning, comparative biology and taxonomic classification.</title>
        <authorList>
            <person name="Goeker M."/>
        </authorList>
    </citation>
    <scope>NUCLEOTIDE SEQUENCE [LARGE SCALE GENOMIC DNA]</scope>
    <source>
        <strain evidence="1 2">DSM 4134</strain>
    </source>
</reference>
<name>A0A3D9L6K0_MARFU</name>
<keyword evidence="2" id="KW-1185">Reference proteome</keyword>
<evidence type="ECO:0000313" key="1">
    <source>
        <dbReference type="EMBL" id="RED99798.1"/>
    </source>
</evidence>
<protein>
    <recommendedName>
        <fullName evidence="3">DUF3299 domain-containing protein</fullName>
    </recommendedName>
</protein>
<evidence type="ECO:0000313" key="2">
    <source>
        <dbReference type="Proteomes" id="UP000256779"/>
    </source>
</evidence>
<comment type="caution">
    <text evidence="1">The sequence shown here is derived from an EMBL/GenBank/DDBJ whole genome shotgun (WGS) entry which is preliminary data.</text>
</comment>
<dbReference type="EMBL" id="QREG01000007">
    <property type="protein sequence ID" value="RED99798.1"/>
    <property type="molecule type" value="Genomic_DNA"/>
</dbReference>
<evidence type="ECO:0008006" key="3">
    <source>
        <dbReference type="Google" id="ProtNLM"/>
    </source>
</evidence>
<organism evidence="1 2">
    <name type="scientific">Marinoscillum furvescens DSM 4134</name>
    <dbReference type="NCBI Taxonomy" id="1122208"/>
    <lineage>
        <taxon>Bacteria</taxon>
        <taxon>Pseudomonadati</taxon>
        <taxon>Bacteroidota</taxon>
        <taxon>Cytophagia</taxon>
        <taxon>Cytophagales</taxon>
        <taxon>Reichenbachiellaceae</taxon>
        <taxon>Marinoscillum</taxon>
    </lineage>
</organism>
<accession>A0A3D9L6K0</accession>
<sequence length="139" mass="15946">MVVFLFLWFSLPTFEGWDTLQKLELVKAYDEFLGEETEVPVFSEELKSFDGKEVTLQGYVIPLQSSLEQRYFVLSRFPYNNCFFCGNAGPETVAEIYTDKVYSDQDQHVEVTGILKLNADDPLHLFFLIEEATVRPVGG</sequence>
<proteinExistence type="predicted"/>
<dbReference type="Gene3D" id="2.40.50.870">
    <property type="entry name" value="Protein of unknown function (DUF3299)"/>
    <property type="match status" value="1"/>
</dbReference>
<dbReference type="Proteomes" id="UP000256779">
    <property type="component" value="Unassembled WGS sequence"/>
</dbReference>
<gene>
    <name evidence="1" type="ORF">C7460_10780</name>
</gene>
<dbReference type="AlphaFoldDB" id="A0A3D9L6K0"/>